<evidence type="ECO:0000256" key="4">
    <source>
        <dbReference type="SAM" id="MobiDB-lite"/>
    </source>
</evidence>
<dbReference type="Proteomes" id="UP000823910">
    <property type="component" value="Unassembled WGS sequence"/>
</dbReference>
<feature type="transmembrane region" description="Helical" evidence="5">
    <location>
        <begin position="44"/>
        <end position="69"/>
    </location>
</feature>
<dbReference type="Gene3D" id="2.40.10.10">
    <property type="entry name" value="Trypsin-like serine proteases"/>
    <property type="match status" value="2"/>
</dbReference>
<dbReference type="InterPro" id="IPR036034">
    <property type="entry name" value="PDZ_sf"/>
</dbReference>
<sequence length="447" mass="48372">MADKNADRPDDVKQREPDRDTSRPFINEKIVRPPVTKRQIARRIVLTAFCAALFGVLAAVCFVVTAPVAGRFLGHTLPNESTQVTIPRDEPESTTAPPETTVPPEAPSETEPLEEMVRSELNKYPYSMEDLNKLYGHLRTLASQADASMVVVHSIQRERDWFDNPIETTGQFSGAVIAKSGGEILILTPEAAVEAADSIEVVFPDGTVMEGAVKQRDSIMGMAVVSVDGTQMDSQVFEDVQAIVLGNSYGVKQGDVVVAVGAPAGISHSSDYGFISYVIRNVQTIDGTARVFYANTAFDAAAGTFLVNTSGELIGWATDKYTEKSGSMATVVAISDYKGILELLSNGVTPPYFGIKGQDVSQAMEESGMPKGVYVTEAVADSPAYNAGIQPGDVITWMNGQEVGNMKDFQNQVEKFHEGDPIKVAVQRNNGRDEYKEIEFDVTIGAR</sequence>
<protein>
    <submittedName>
        <fullName evidence="7">PDZ domain-containing protein</fullName>
    </submittedName>
</protein>
<dbReference type="Pfam" id="PF13365">
    <property type="entry name" value="Trypsin_2"/>
    <property type="match status" value="1"/>
</dbReference>
<dbReference type="SUPFAM" id="SSF50494">
    <property type="entry name" value="Trypsin-like serine proteases"/>
    <property type="match status" value="1"/>
</dbReference>
<dbReference type="AlphaFoldDB" id="A0A9D2N200"/>
<evidence type="ECO:0000313" key="8">
    <source>
        <dbReference type="Proteomes" id="UP000823910"/>
    </source>
</evidence>
<gene>
    <name evidence="7" type="ORF">H9704_14425</name>
</gene>
<evidence type="ECO:0000256" key="3">
    <source>
        <dbReference type="ARBA" id="ARBA00022801"/>
    </source>
</evidence>
<organism evidence="7 8">
    <name type="scientific">Candidatus Enterocloster excrementipullorum</name>
    <dbReference type="NCBI Taxonomy" id="2838559"/>
    <lineage>
        <taxon>Bacteria</taxon>
        <taxon>Bacillati</taxon>
        <taxon>Bacillota</taxon>
        <taxon>Clostridia</taxon>
        <taxon>Lachnospirales</taxon>
        <taxon>Lachnospiraceae</taxon>
        <taxon>Enterocloster</taxon>
    </lineage>
</organism>
<evidence type="ECO:0000256" key="2">
    <source>
        <dbReference type="ARBA" id="ARBA00022670"/>
    </source>
</evidence>
<feature type="domain" description="PDZ" evidence="6">
    <location>
        <begin position="340"/>
        <end position="406"/>
    </location>
</feature>
<dbReference type="PRINTS" id="PR00834">
    <property type="entry name" value="PROTEASES2C"/>
</dbReference>
<feature type="compositionally biased region" description="Basic and acidic residues" evidence="4">
    <location>
        <begin position="1"/>
        <end position="22"/>
    </location>
</feature>
<evidence type="ECO:0000313" key="7">
    <source>
        <dbReference type="EMBL" id="HJC07315.1"/>
    </source>
</evidence>
<evidence type="ECO:0000259" key="6">
    <source>
        <dbReference type="PROSITE" id="PS50106"/>
    </source>
</evidence>
<evidence type="ECO:0000256" key="1">
    <source>
        <dbReference type="ARBA" id="ARBA00010541"/>
    </source>
</evidence>
<dbReference type="Gene3D" id="2.30.42.10">
    <property type="match status" value="1"/>
</dbReference>
<dbReference type="PANTHER" id="PTHR22939">
    <property type="entry name" value="SERINE PROTEASE FAMILY S1C HTRA-RELATED"/>
    <property type="match status" value="1"/>
</dbReference>
<keyword evidence="3" id="KW-0378">Hydrolase</keyword>
<dbReference type="EMBL" id="DWWT01000079">
    <property type="protein sequence ID" value="HJC07315.1"/>
    <property type="molecule type" value="Genomic_DNA"/>
</dbReference>
<dbReference type="GO" id="GO:0004252">
    <property type="term" value="F:serine-type endopeptidase activity"/>
    <property type="evidence" value="ECO:0007669"/>
    <property type="project" value="InterPro"/>
</dbReference>
<keyword evidence="5" id="KW-0812">Transmembrane</keyword>
<dbReference type="GO" id="GO:0006508">
    <property type="term" value="P:proteolysis"/>
    <property type="evidence" value="ECO:0007669"/>
    <property type="project" value="UniProtKB-KW"/>
</dbReference>
<dbReference type="PROSITE" id="PS50106">
    <property type="entry name" value="PDZ"/>
    <property type="match status" value="1"/>
</dbReference>
<dbReference type="InterPro" id="IPR043504">
    <property type="entry name" value="Peptidase_S1_PA_chymotrypsin"/>
</dbReference>
<dbReference type="InterPro" id="IPR001478">
    <property type="entry name" value="PDZ"/>
</dbReference>
<keyword evidence="5" id="KW-0472">Membrane</keyword>
<dbReference type="InterPro" id="IPR001940">
    <property type="entry name" value="Peptidase_S1C"/>
</dbReference>
<reference evidence="7" key="2">
    <citation type="submission" date="2021-04" db="EMBL/GenBank/DDBJ databases">
        <authorList>
            <person name="Gilroy R."/>
        </authorList>
    </citation>
    <scope>NUCLEOTIDE SEQUENCE</scope>
    <source>
        <strain evidence="7">CHK180-15479</strain>
    </source>
</reference>
<feature type="region of interest" description="Disordered" evidence="4">
    <location>
        <begin position="81"/>
        <end position="111"/>
    </location>
</feature>
<dbReference type="SMART" id="SM00228">
    <property type="entry name" value="PDZ"/>
    <property type="match status" value="1"/>
</dbReference>
<keyword evidence="2" id="KW-0645">Protease</keyword>
<dbReference type="Pfam" id="PF13180">
    <property type="entry name" value="PDZ_2"/>
    <property type="match status" value="1"/>
</dbReference>
<dbReference type="InterPro" id="IPR009003">
    <property type="entry name" value="Peptidase_S1_PA"/>
</dbReference>
<name>A0A9D2N200_9FIRM</name>
<accession>A0A9D2N200</accession>
<dbReference type="PANTHER" id="PTHR22939:SF129">
    <property type="entry name" value="SERINE PROTEASE HTRA2, MITOCHONDRIAL"/>
    <property type="match status" value="1"/>
</dbReference>
<feature type="region of interest" description="Disordered" evidence="4">
    <location>
        <begin position="1"/>
        <end position="25"/>
    </location>
</feature>
<reference evidence="7" key="1">
    <citation type="journal article" date="2021" name="PeerJ">
        <title>Extensive microbial diversity within the chicken gut microbiome revealed by metagenomics and culture.</title>
        <authorList>
            <person name="Gilroy R."/>
            <person name="Ravi A."/>
            <person name="Getino M."/>
            <person name="Pursley I."/>
            <person name="Horton D.L."/>
            <person name="Alikhan N.F."/>
            <person name="Baker D."/>
            <person name="Gharbi K."/>
            <person name="Hall N."/>
            <person name="Watson M."/>
            <person name="Adriaenssens E.M."/>
            <person name="Foster-Nyarko E."/>
            <person name="Jarju S."/>
            <person name="Secka A."/>
            <person name="Antonio M."/>
            <person name="Oren A."/>
            <person name="Chaudhuri R.R."/>
            <person name="La Ragione R."/>
            <person name="Hildebrand F."/>
            <person name="Pallen M.J."/>
        </authorList>
    </citation>
    <scope>NUCLEOTIDE SEQUENCE</scope>
    <source>
        <strain evidence="7">CHK180-15479</strain>
    </source>
</reference>
<comment type="similarity">
    <text evidence="1">Belongs to the peptidase S1C family.</text>
</comment>
<keyword evidence="5" id="KW-1133">Transmembrane helix</keyword>
<comment type="caution">
    <text evidence="7">The sequence shown here is derived from an EMBL/GenBank/DDBJ whole genome shotgun (WGS) entry which is preliminary data.</text>
</comment>
<proteinExistence type="inferred from homology"/>
<dbReference type="SUPFAM" id="SSF50156">
    <property type="entry name" value="PDZ domain-like"/>
    <property type="match status" value="1"/>
</dbReference>
<evidence type="ECO:0000256" key="5">
    <source>
        <dbReference type="SAM" id="Phobius"/>
    </source>
</evidence>